<evidence type="ECO:0000313" key="2">
    <source>
        <dbReference type="EMBL" id="TDC03858.1"/>
    </source>
</evidence>
<keyword evidence="3" id="KW-1185">Reference proteome</keyword>
<reference evidence="2 3" key="1">
    <citation type="submission" date="2019-02" db="EMBL/GenBank/DDBJ databases">
        <title>Draft genome sequences of novel Actinobacteria.</title>
        <authorList>
            <person name="Sahin N."/>
            <person name="Ay H."/>
            <person name="Saygin H."/>
        </authorList>
    </citation>
    <scope>NUCLEOTIDE SEQUENCE [LARGE SCALE GENOMIC DNA]</scope>
    <source>
        <strain evidence="2 3">KC201</strain>
    </source>
</reference>
<dbReference type="Proteomes" id="UP000295157">
    <property type="component" value="Unassembled WGS sequence"/>
</dbReference>
<feature type="transmembrane region" description="Helical" evidence="1">
    <location>
        <begin position="69"/>
        <end position="95"/>
    </location>
</feature>
<proteinExistence type="predicted"/>
<keyword evidence="1" id="KW-1133">Transmembrane helix</keyword>
<keyword evidence="1" id="KW-0812">Transmembrane</keyword>
<organism evidence="2 3">
    <name type="scientific">Nonomuraea longispora</name>
    <dbReference type="NCBI Taxonomy" id="1848320"/>
    <lineage>
        <taxon>Bacteria</taxon>
        <taxon>Bacillati</taxon>
        <taxon>Actinomycetota</taxon>
        <taxon>Actinomycetes</taxon>
        <taxon>Streptosporangiales</taxon>
        <taxon>Streptosporangiaceae</taxon>
        <taxon>Nonomuraea</taxon>
    </lineage>
</organism>
<dbReference type="OrthoDB" id="5124459at2"/>
<accession>A0A4R4N514</accession>
<dbReference type="AlphaFoldDB" id="A0A4R4N514"/>
<comment type="caution">
    <text evidence="2">The sequence shown here is derived from an EMBL/GenBank/DDBJ whole genome shotgun (WGS) entry which is preliminary data.</text>
</comment>
<keyword evidence="1" id="KW-0472">Membrane</keyword>
<feature type="transmembrane region" description="Helical" evidence="1">
    <location>
        <begin position="12"/>
        <end position="34"/>
    </location>
</feature>
<feature type="transmembrane region" description="Helical" evidence="1">
    <location>
        <begin position="116"/>
        <end position="142"/>
    </location>
</feature>
<name>A0A4R4N514_9ACTN</name>
<gene>
    <name evidence="2" type="ORF">E1267_24920</name>
</gene>
<evidence type="ECO:0000256" key="1">
    <source>
        <dbReference type="SAM" id="Phobius"/>
    </source>
</evidence>
<feature type="transmembrane region" description="Helical" evidence="1">
    <location>
        <begin position="236"/>
        <end position="258"/>
    </location>
</feature>
<dbReference type="EMBL" id="SMJZ01000102">
    <property type="protein sequence ID" value="TDC03858.1"/>
    <property type="molecule type" value="Genomic_DNA"/>
</dbReference>
<feature type="transmembrane region" description="Helical" evidence="1">
    <location>
        <begin position="187"/>
        <end position="216"/>
    </location>
</feature>
<protein>
    <submittedName>
        <fullName evidence="2">ABC transporter permease</fullName>
    </submittedName>
</protein>
<evidence type="ECO:0000313" key="3">
    <source>
        <dbReference type="Proteomes" id="UP000295157"/>
    </source>
</evidence>
<sequence>MPSIVRAEFTKFLTLPSVWIVTAIICMIFLFLHIRGLGDHAEMIAHVLPDGQYDTGNRLVDVGREITDLVYVAPLNAGLLLPALGAVIAGTEFRAGQLGLSMVAVPNRARFVTGKVFATTLCALGLWAVFVAVGFVFAHISVKDWDPTVLWQSAVFLSCARLLLFMATTTLIGFGITILARSTLVGIIFSVVTIMLVFAQVVAMISPTLDAILVPFSAARNLLLQEASGPPTTAGAGHGALVLVGWALCSVGAAAVTMTRKDAR</sequence>
<dbReference type="RefSeq" id="WP_132335501.1">
    <property type="nucleotide sequence ID" value="NZ_SMJZ01000102.1"/>
</dbReference>
<feature type="transmembrane region" description="Helical" evidence="1">
    <location>
        <begin position="154"/>
        <end position="180"/>
    </location>
</feature>